<evidence type="ECO:0000256" key="10">
    <source>
        <dbReference type="SAM" id="MobiDB-lite"/>
    </source>
</evidence>
<dbReference type="GO" id="GO:0005667">
    <property type="term" value="C:transcription regulator complex"/>
    <property type="evidence" value="ECO:0007669"/>
    <property type="project" value="TreeGrafter"/>
</dbReference>
<evidence type="ECO:0000256" key="7">
    <source>
        <dbReference type="ARBA" id="ARBA00023163"/>
    </source>
</evidence>
<feature type="domain" description="C2H2-type" evidence="11">
    <location>
        <begin position="444"/>
        <end position="471"/>
    </location>
</feature>
<name>A0A8E0VNC5_9TREM</name>
<keyword evidence="13" id="KW-1185">Reference proteome</keyword>
<dbReference type="Pfam" id="PF00096">
    <property type="entry name" value="zf-C2H2"/>
    <property type="match status" value="2"/>
</dbReference>
<organism evidence="12 13">
    <name type="scientific">Fasciolopsis buskii</name>
    <dbReference type="NCBI Taxonomy" id="27845"/>
    <lineage>
        <taxon>Eukaryota</taxon>
        <taxon>Metazoa</taxon>
        <taxon>Spiralia</taxon>
        <taxon>Lophotrochozoa</taxon>
        <taxon>Platyhelminthes</taxon>
        <taxon>Trematoda</taxon>
        <taxon>Digenea</taxon>
        <taxon>Plagiorchiida</taxon>
        <taxon>Echinostomata</taxon>
        <taxon>Echinostomatoidea</taxon>
        <taxon>Fasciolidae</taxon>
        <taxon>Fasciolopsis</taxon>
    </lineage>
</organism>
<feature type="region of interest" description="Disordered" evidence="10">
    <location>
        <begin position="1"/>
        <end position="36"/>
    </location>
</feature>
<proteinExistence type="inferred from homology"/>
<dbReference type="GO" id="GO:0031519">
    <property type="term" value="C:PcG protein complex"/>
    <property type="evidence" value="ECO:0007669"/>
    <property type="project" value="TreeGrafter"/>
</dbReference>
<keyword evidence="5" id="KW-0862">Zinc</keyword>
<keyword evidence="6" id="KW-0805">Transcription regulation</keyword>
<evidence type="ECO:0000256" key="9">
    <source>
        <dbReference type="PROSITE-ProRule" id="PRU00042"/>
    </source>
</evidence>
<evidence type="ECO:0000313" key="13">
    <source>
        <dbReference type="Proteomes" id="UP000728185"/>
    </source>
</evidence>
<evidence type="ECO:0000256" key="2">
    <source>
        <dbReference type="ARBA" id="ARBA00022723"/>
    </source>
</evidence>
<dbReference type="PANTHER" id="PTHR14003:SF23">
    <property type="entry name" value="ZINC FINGER PROTEIN 143"/>
    <property type="match status" value="1"/>
</dbReference>
<evidence type="ECO:0000313" key="12">
    <source>
        <dbReference type="EMBL" id="KAA0197635.1"/>
    </source>
</evidence>
<evidence type="ECO:0000256" key="6">
    <source>
        <dbReference type="ARBA" id="ARBA00023015"/>
    </source>
</evidence>
<comment type="caution">
    <text evidence="12">The sequence shown here is derived from an EMBL/GenBank/DDBJ whole genome shotgun (WGS) entry which is preliminary data.</text>
</comment>
<keyword evidence="2" id="KW-0479">Metal-binding</keyword>
<keyword evidence="7" id="KW-0804">Transcription</keyword>
<feature type="region of interest" description="Disordered" evidence="10">
    <location>
        <begin position="535"/>
        <end position="557"/>
    </location>
</feature>
<dbReference type="GO" id="GO:0008270">
    <property type="term" value="F:zinc ion binding"/>
    <property type="evidence" value="ECO:0007669"/>
    <property type="project" value="UniProtKB-KW"/>
</dbReference>
<dbReference type="OrthoDB" id="3437960at2759"/>
<dbReference type="SMART" id="SM00355">
    <property type="entry name" value="ZnF_C2H2"/>
    <property type="match status" value="3"/>
</dbReference>
<evidence type="ECO:0000256" key="4">
    <source>
        <dbReference type="ARBA" id="ARBA00022771"/>
    </source>
</evidence>
<dbReference type="Gene3D" id="3.30.160.60">
    <property type="entry name" value="Classic Zinc Finger"/>
    <property type="match status" value="3"/>
</dbReference>
<dbReference type="PANTHER" id="PTHR14003">
    <property type="entry name" value="TRANSCRIPTIONAL REPRESSOR PROTEIN YY"/>
    <property type="match status" value="1"/>
</dbReference>
<dbReference type="PROSITE" id="PS00028">
    <property type="entry name" value="ZINC_FINGER_C2H2_1"/>
    <property type="match status" value="2"/>
</dbReference>
<dbReference type="GO" id="GO:0000981">
    <property type="term" value="F:DNA-binding transcription factor activity, RNA polymerase II-specific"/>
    <property type="evidence" value="ECO:0007669"/>
    <property type="project" value="TreeGrafter"/>
</dbReference>
<evidence type="ECO:0000256" key="5">
    <source>
        <dbReference type="ARBA" id="ARBA00022833"/>
    </source>
</evidence>
<keyword evidence="8" id="KW-0539">Nucleus</keyword>
<accession>A0A8E0VNC5</accession>
<keyword evidence="4 9" id="KW-0863">Zinc-finger</keyword>
<dbReference type="FunFam" id="3.30.160.60:FF:000110">
    <property type="entry name" value="Zinc finger protein-like"/>
    <property type="match status" value="1"/>
</dbReference>
<evidence type="ECO:0000256" key="1">
    <source>
        <dbReference type="ARBA" id="ARBA00006991"/>
    </source>
</evidence>
<protein>
    <submittedName>
        <fullName evidence="12">Early growth response protein</fullName>
    </submittedName>
</protein>
<dbReference type="GO" id="GO:0000978">
    <property type="term" value="F:RNA polymerase II cis-regulatory region sequence-specific DNA binding"/>
    <property type="evidence" value="ECO:0007669"/>
    <property type="project" value="TreeGrafter"/>
</dbReference>
<evidence type="ECO:0000256" key="3">
    <source>
        <dbReference type="ARBA" id="ARBA00022737"/>
    </source>
</evidence>
<dbReference type="FunFam" id="3.30.160.60:FF:000065">
    <property type="entry name" value="B-cell CLL/lymphoma 6, member B"/>
    <property type="match status" value="1"/>
</dbReference>
<keyword evidence="3" id="KW-0677">Repeat</keyword>
<dbReference type="PROSITE" id="PS50157">
    <property type="entry name" value="ZINC_FINGER_C2H2_2"/>
    <property type="match status" value="3"/>
</dbReference>
<reference evidence="12" key="1">
    <citation type="submission" date="2019-05" db="EMBL/GenBank/DDBJ databases">
        <title>Annotation for the trematode Fasciolopsis buski.</title>
        <authorList>
            <person name="Choi Y.-J."/>
        </authorList>
    </citation>
    <scope>NUCLEOTIDE SEQUENCE</scope>
    <source>
        <strain evidence="12">HT</strain>
        <tissue evidence="12">Whole worm</tissue>
    </source>
</reference>
<sequence length="666" mass="73876">MSNRSSQQPPVEGTFYNPTQRSDIHRDTGPTNTTVSITTAPAPLAATAATVTTTTDLTLVYTLAHTTVSRATEEQQFLEDILSGSISATTQPPISQYFTMAGPTVTVSRLKTMYSCEMCQAHSTYTYTSPISTMQMPAFKEEDPDVASDIDYIKSFVAQSESTQEVEKLMQNLSEDPDVARSHEIPCETYGTIRSRSPCDTPPAPVDIPISEYFCAPTREHTHTTAELGTIRPFPMTLHSQMRSTEYVTIQTEPSLKPSLSAFEFGGRVDQNISPQFPMKLSPPYPSTSDSTLISQSYPEPLSRPRFASFSYPESSSDVEMSPTFYGKLEPLQPTTLCSESKRYRQIPVEKSAPTQPSHPFLCTHPRPSSSRFYPTAYDCPECFPQLYETKEQKQKVTPVQSSEALSTALLQKKRHVCPDCGKRFTRPDELKRHHRIHTGDKPFSCKYCPRSFSRSDHLRTHTRSHTGERPYLCTPCGKRFARSDERTRHRKIRGCGALEAAASSTVATTSATTATGIAVRGGFVQKLGPANTVSFPTRRLSAPTQSRPDPGICESTQVPSRMRAMSQPDLETSYIVSTVISPTRQAFQPTWVCPTAVYPPTYYRATAPLTLPLTSGSVTQTTTVTASTRLSTTVPLTTQETIRIKQEPDPIYPQMHLQPRKCDSS</sequence>
<dbReference type="AlphaFoldDB" id="A0A8E0VNC5"/>
<dbReference type="SUPFAM" id="SSF57667">
    <property type="entry name" value="beta-beta-alpha zinc fingers"/>
    <property type="match status" value="2"/>
</dbReference>
<feature type="domain" description="C2H2-type" evidence="11">
    <location>
        <begin position="472"/>
        <end position="493"/>
    </location>
</feature>
<gene>
    <name evidence="12" type="ORF">FBUS_00448</name>
</gene>
<feature type="domain" description="C2H2-type" evidence="11">
    <location>
        <begin position="416"/>
        <end position="443"/>
    </location>
</feature>
<dbReference type="Proteomes" id="UP000728185">
    <property type="component" value="Unassembled WGS sequence"/>
</dbReference>
<dbReference type="EMBL" id="LUCM01002257">
    <property type="protein sequence ID" value="KAA0197635.1"/>
    <property type="molecule type" value="Genomic_DNA"/>
</dbReference>
<evidence type="ECO:0000259" key="11">
    <source>
        <dbReference type="PROSITE" id="PS50157"/>
    </source>
</evidence>
<dbReference type="GO" id="GO:0000785">
    <property type="term" value="C:chromatin"/>
    <property type="evidence" value="ECO:0007669"/>
    <property type="project" value="TreeGrafter"/>
</dbReference>
<dbReference type="InterPro" id="IPR036236">
    <property type="entry name" value="Znf_C2H2_sf"/>
</dbReference>
<dbReference type="InterPro" id="IPR013087">
    <property type="entry name" value="Znf_C2H2_type"/>
</dbReference>
<comment type="similarity">
    <text evidence="1">Belongs to the krueppel C2H2-type zinc-finger protein family.</text>
</comment>
<dbReference type="FunFam" id="3.30.160.60:FF:000761">
    <property type="entry name" value="Zinc finger protein 449"/>
    <property type="match status" value="1"/>
</dbReference>
<evidence type="ECO:0000256" key="8">
    <source>
        <dbReference type="ARBA" id="ARBA00023242"/>
    </source>
</evidence>